<dbReference type="SUPFAM" id="SSF53244">
    <property type="entry name" value="MurD-like peptide ligases, peptide-binding domain"/>
    <property type="match status" value="1"/>
</dbReference>
<dbReference type="PANTHER" id="PTHR43024">
    <property type="entry name" value="UDP-N-ACETYLMURAMOYL-TRIPEPTIDE--D-ALANYL-D-ALANINE LIGASE"/>
    <property type="match status" value="1"/>
</dbReference>
<dbReference type="GO" id="GO:0047480">
    <property type="term" value="F:UDP-N-acetylmuramoyl-tripeptide-D-alanyl-D-alanine ligase activity"/>
    <property type="evidence" value="ECO:0007669"/>
    <property type="project" value="UniProtKB-UniRule"/>
</dbReference>
<feature type="region of interest" description="Disordered" evidence="12">
    <location>
        <begin position="483"/>
        <end position="509"/>
    </location>
</feature>
<evidence type="ECO:0000256" key="4">
    <source>
        <dbReference type="ARBA" id="ARBA00022741"/>
    </source>
</evidence>
<evidence type="ECO:0000256" key="12">
    <source>
        <dbReference type="SAM" id="MobiDB-lite"/>
    </source>
</evidence>
<dbReference type="InterPro" id="IPR036565">
    <property type="entry name" value="Mur-like_cat_sf"/>
</dbReference>
<dbReference type="GO" id="GO:0051301">
    <property type="term" value="P:cell division"/>
    <property type="evidence" value="ECO:0007669"/>
    <property type="project" value="UniProtKB-KW"/>
</dbReference>
<keyword evidence="5 10" id="KW-0067">ATP-binding</keyword>
<dbReference type="UniPathway" id="UPA00219"/>
<keyword evidence="9 10" id="KW-0961">Cell wall biogenesis/degradation</keyword>
<keyword evidence="6 10" id="KW-0133">Cell shape</keyword>
<dbReference type="GO" id="GO:0009252">
    <property type="term" value="P:peptidoglycan biosynthetic process"/>
    <property type="evidence" value="ECO:0007669"/>
    <property type="project" value="UniProtKB-UniRule"/>
</dbReference>
<keyword evidence="4 10" id="KW-0547">Nucleotide-binding</keyword>
<accession>A0A5C5BHZ2</accession>
<dbReference type="EC" id="6.3.2.10" evidence="10 11"/>
<keyword evidence="7 10" id="KW-0573">Peptidoglycan synthesis</keyword>
<dbReference type="EMBL" id="VENP01000001">
    <property type="protein sequence ID" value="TNU77251.1"/>
    <property type="molecule type" value="Genomic_DNA"/>
</dbReference>
<dbReference type="InterPro" id="IPR005863">
    <property type="entry name" value="UDP-N-AcMur_synth"/>
</dbReference>
<dbReference type="InterPro" id="IPR051046">
    <property type="entry name" value="MurCDEF_CellWall_CoF430Synth"/>
</dbReference>
<dbReference type="SUPFAM" id="SSF53623">
    <property type="entry name" value="MurD-like peptide ligases, catalytic domain"/>
    <property type="match status" value="1"/>
</dbReference>
<name>A0A5C5BHZ2_9MICO</name>
<keyword evidence="1 10" id="KW-0963">Cytoplasm</keyword>
<comment type="similarity">
    <text evidence="10">Belongs to the MurCDEF family. MurF subfamily.</text>
</comment>
<keyword evidence="3 10" id="KW-0132">Cell division</keyword>
<keyword evidence="8 10" id="KW-0131">Cell cycle</keyword>
<dbReference type="InterPro" id="IPR036615">
    <property type="entry name" value="Mur_ligase_C_dom_sf"/>
</dbReference>
<dbReference type="Gene3D" id="3.90.190.20">
    <property type="entry name" value="Mur ligase, C-terminal domain"/>
    <property type="match status" value="1"/>
</dbReference>
<dbReference type="Gene3D" id="3.40.1390.10">
    <property type="entry name" value="MurE/MurF, N-terminal domain"/>
    <property type="match status" value="1"/>
</dbReference>
<feature type="compositionally biased region" description="Low complexity" evidence="12">
    <location>
        <begin position="483"/>
        <end position="498"/>
    </location>
</feature>
<organism evidence="16 17">
    <name type="scientific">Miniimonas arenae</name>
    <dbReference type="NCBI Taxonomy" id="676201"/>
    <lineage>
        <taxon>Bacteria</taxon>
        <taxon>Bacillati</taxon>
        <taxon>Actinomycetota</taxon>
        <taxon>Actinomycetes</taxon>
        <taxon>Micrococcales</taxon>
        <taxon>Beutenbergiaceae</taxon>
        <taxon>Miniimonas</taxon>
    </lineage>
</organism>
<evidence type="ECO:0000259" key="13">
    <source>
        <dbReference type="Pfam" id="PF01225"/>
    </source>
</evidence>
<dbReference type="PANTHER" id="PTHR43024:SF1">
    <property type="entry name" value="UDP-N-ACETYLMURAMOYL-TRIPEPTIDE--D-ALANYL-D-ALANINE LIGASE"/>
    <property type="match status" value="1"/>
</dbReference>
<evidence type="ECO:0000256" key="3">
    <source>
        <dbReference type="ARBA" id="ARBA00022618"/>
    </source>
</evidence>
<gene>
    <name evidence="10" type="primary">murF</name>
    <name evidence="16" type="ORF">FH969_00285</name>
</gene>
<feature type="domain" description="Mur ligase N-terminal catalytic" evidence="13">
    <location>
        <begin position="30"/>
        <end position="110"/>
    </location>
</feature>
<comment type="subcellular location">
    <subcellularLocation>
        <location evidence="10 11">Cytoplasm</location>
    </subcellularLocation>
</comment>
<evidence type="ECO:0000259" key="15">
    <source>
        <dbReference type="Pfam" id="PF08245"/>
    </source>
</evidence>
<comment type="caution">
    <text evidence="16">The sequence shown here is derived from an EMBL/GenBank/DDBJ whole genome shotgun (WGS) entry which is preliminary data.</text>
</comment>
<comment type="pathway">
    <text evidence="10 11">Cell wall biogenesis; peptidoglycan biosynthesis.</text>
</comment>
<protein>
    <recommendedName>
        <fullName evidence="10 11">UDP-N-acetylmuramoyl-tripeptide--D-alanyl-D-alanine ligase</fullName>
        <ecNumber evidence="10 11">6.3.2.10</ecNumber>
    </recommendedName>
    <alternativeName>
        <fullName evidence="10">D-alanyl-D-alanine-adding enzyme</fullName>
    </alternativeName>
</protein>
<feature type="compositionally biased region" description="Basic and acidic residues" evidence="12">
    <location>
        <begin position="499"/>
        <end position="509"/>
    </location>
</feature>
<evidence type="ECO:0000256" key="7">
    <source>
        <dbReference type="ARBA" id="ARBA00022984"/>
    </source>
</evidence>
<dbReference type="Pfam" id="PF08245">
    <property type="entry name" value="Mur_ligase_M"/>
    <property type="match status" value="1"/>
</dbReference>
<evidence type="ECO:0000256" key="10">
    <source>
        <dbReference type="HAMAP-Rule" id="MF_02019"/>
    </source>
</evidence>
<evidence type="ECO:0000256" key="8">
    <source>
        <dbReference type="ARBA" id="ARBA00023306"/>
    </source>
</evidence>
<dbReference type="Pfam" id="PF02875">
    <property type="entry name" value="Mur_ligase_C"/>
    <property type="match status" value="1"/>
</dbReference>
<dbReference type="GO" id="GO:0005524">
    <property type="term" value="F:ATP binding"/>
    <property type="evidence" value="ECO:0007669"/>
    <property type="project" value="UniProtKB-UniRule"/>
</dbReference>
<evidence type="ECO:0000259" key="14">
    <source>
        <dbReference type="Pfam" id="PF02875"/>
    </source>
</evidence>
<dbReference type="AlphaFoldDB" id="A0A5C5BHZ2"/>
<dbReference type="InterPro" id="IPR000713">
    <property type="entry name" value="Mur_ligase_N"/>
</dbReference>
<dbReference type="SUPFAM" id="SSF63418">
    <property type="entry name" value="MurE/MurF N-terminal domain"/>
    <property type="match status" value="1"/>
</dbReference>
<dbReference type="GO" id="GO:0005737">
    <property type="term" value="C:cytoplasm"/>
    <property type="evidence" value="ECO:0007669"/>
    <property type="project" value="UniProtKB-SubCell"/>
</dbReference>
<keyword evidence="17" id="KW-1185">Reference proteome</keyword>
<dbReference type="GO" id="GO:0071555">
    <property type="term" value="P:cell wall organization"/>
    <property type="evidence" value="ECO:0007669"/>
    <property type="project" value="UniProtKB-KW"/>
</dbReference>
<dbReference type="HAMAP" id="MF_02019">
    <property type="entry name" value="MurF"/>
    <property type="match status" value="1"/>
</dbReference>
<evidence type="ECO:0000256" key="9">
    <source>
        <dbReference type="ARBA" id="ARBA00023316"/>
    </source>
</evidence>
<evidence type="ECO:0000313" key="17">
    <source>
        <dbReference type="Proteomes" id="UP000313849"/>
    </source>
</evidence>
<evidence type="ECO:0000256" key="2">
    <source>
        <dbReference type="ARBA" id="ARBA00022598"/>
    </source>
</evidence>
<evidence type="ECO:0000256" key="1">
    <source>
        <dbReference type="ARBA" id="ARBA00022490"/>
    </source>
</evidence>
<keyword evidence="2 10" id="KW-0436">Ligase</keyword>
<feature type="domain" description="Mur ligase C-terminal" evidence="14">
    <location>
        <begin position="338"/>
        <end position="464"/>
    </location>
</feature>
<dbReference type="Proteomes" id="UP000313849">
    <property type="component" value="Unassembled WGS sequence"/>
</dbReference>
<comment type="function">
    <text evidence="10 11">Involved in cell wall formation. Catalyzes the final step in the synthesis of UDP-N-acetylmuramoyl-pentapeptide, the precursor of murein.</text>
</comment>
<dbReference type="RefSeq" id="WP_139985326.1">
    <property type="nucleotide sequence ID" value="NZ_VENP01000001.1"/>
</dbReference>
<evidence type="ECO:0000256" key="6">
    <source>
        <dbReference type="ARBA" id="ARBA00022960"/>
    </source>
</evidence>
<evidence type="ECO:0000256" key="5">
    <source>
        <dbReference type="ARBA" id="ARBA00022840"/>
    </source>
</evidence>
<reference evidence="16 17" key="1">
    <citation type="submission" date="2019-06" db="EMBL/GenBank/DDBJ databases">
        <title>Draft genome sequence of Miniimonas arenae KCTC 19750T isolated from sea sand.</title>
        <authorList>
            <person name="Park S.-J."/>
        </authorList>
    </citation>
    <scope>NUCLEOTIDE SEQUENCE [LARGE SCALE GENOMIC DNA]</scope>
    <source>
        <strain evidence="16 17">KCTC 19750</strain>
    </source>
</reference>
<dbReference type="GO" id="GO:0008766">
    <property type="term" value="F:UDP-N-acetylmuramoylalanyl-D-glutamyl-2,6-diaminopimelate-D-alanyl-D-alanine ligase activity"/>
    <property type="evidence" value="ECO:0007669"/>
    <property type="project" value="RHEA"/>
</dbReference>
<proteinExistence type="inferred from homology"/>
<dbReference type="Pfam" id="PF01225">
    <property type="entry name" value="Mur_ligase"/>
    <property type="match status" value="1"/>
</dbReference>
<dbReference type="InterPro" id="IPR035911">
    <property type="entry name" value="MurE/MurF_N"/>
</dbReference>
<dbReference type="GO" id="GO:0008360">
    <property type="term" value="P:regulation of cell shape"/>
    <property type="evidence" value="ECO:0007669"/>
    <property type="project" value="UniProtKB-KW"/>
</dbReference>
<feature type="binding site" evidence="10">
    <location>
        <begin position="131"/>
        <end position="137"/>
    </location>
    <ligand>
        <name>ATP</name>
        <dbReference type="ChEBI" id="CHEBI:30616"/>
    </ligand>
</feature>
<dbReference type="InterPro" id="IPR013221">
    <property type="entry name" value="Mur_ligase_cen"/>
</dbReference>
<sequence>MIALTAAQVAALVGGTLTLPDGVAAEDVVVTSVVTDSREVTPGALFVAIAGEHVDGHDHAAGAVAAGASLVLTERPLASSDSAPDTAPDGEPLPSVQVADSVRALGELARGVLARLRERPEGAPRVLAMTGSVGKTTTKDLLAQVFAADGPTVAPVRSFNNEVGLPVTVLRCTEETRTLVLEMGADAPGNIDYLTAIAPPDVAAVLVVGSAHLAGMGGIDGIAHEKAAIVRGLRPDGTAVLNADDPRVAAMAEQAPGAVLRFGRSADADVRATDVTAGGARASFTLHHGGRTAPVTLRLVGEHHVTNALAAAATAIAAGLSLDVVARRLSQADAASPHRMAVTELADGVTLVDDSYNANPDSMRAALKALVAIGAGRRTVAVLGEMLELGEVALTEHDALGRLAVRLDVSRLLVVGRGARAMYTGALLEGSFGEEAAFAEDVEEARAWLRREVLPGDVVLVKSSNGAGLYRLADALVAEGSVRGSRDGSAAGAASAAHADQRADQQVDA</sequence>
<dbReference type="InterPro" id="IPR004101">
    <property type="entry name" value="Mur_ligase_C"/>
</dbReference>
<dbReference type="NCBIfam" id="TIGR01143">
    <property type="entry name" value="murF"/>
    <property type="match status" value="1"/>
</dbReference>
<evidence type="ECO:0000256" key="11">
    <source>
        <dbReference type="RuleBase" id="RU004136"/>
    </source>
</evidence>
<feature type="domain" description="Mur ligase central" evidence="15">
    <location>
        <begin position="130"/>
        <end position="315"/>
    </location>
</feature>
<dbReference type="Gene3D" id="3.40.1190.10">
    <property type="entry name" value="Mur-like, catalytic domain"/>
    <property type="match status" value="1"/>
</dbReference>
<dbReference type="OrthoDB" id="9800958at2"/>
<evidence type="ECO:0000313" key="16">
    <source>
        <dbReference type="EMBL" id="TNU77251.1"/>
    </source>
</evidence>
<comment type="catalytic activity">
    <reaction evidence="10 11">
        <text>D-alanyl-D-alanine + UDP-N-acetyl-alpha-D-muramoyl-L-alanyl-gamma-D-glutamyl-meso-2,6-diaminopimelate + ATP = UDP-N-acetyl-alpha-D-muramoyl-L-alanyl-gamma-D-glutamyl-meso-2,6-diaminopimeloyl-D-alanyl-D-alanine + ADP + phosphate + H(+)</text>
        <dbReference type="Rhea" id="RHEA:28374"/>
        <dbReference type="ChEBI" id="CHEBI:15378"/>
        <dbReference type="ChEBI" id="CHEBI:30616"/>
        <dbReference type="ChEBI" id="CHEBI:43474"/>
        <dbReference type="ChEBI" id="CHEBI:57822"/>
        <dbReference type="ChEBI" id="CHEBI:61386"/>
        <dbReference type="ChEBI" id="CHEBI:83905"/>
        <dbReference type="ChEBI" id="CHEBI:456216"/>
        <dbReference type="EC" id="6.3.2.10"/>
    </reaction>
</comment>